<evidence type="ECO:0000313" key="1">
    <source>
        <dbReference type="EMBL" id="ACV22598.1"/>
    </source>
</evidence>
<dbReference type="RefSeq" id="WP_012798700.1">
    <property type="nucleotide sequence ID" value="NC_013165.1"/>
</dbReference>
<dbReference type="EMBL" id="CP001684">
    <property type="protein sequence ID" value="ACV22598.1"/>
    <property type="molecule type" value="Genomic_DNA"/>
</dbReference>
<sequence length="128" mass="13947">MGYEARCAAWIDRASFAGMLGDCYEVAVRAAFGQRVGGLTGDGDVERWEDATREECAREAAFALDAAARHALELCASGRAMEAVSGVLRGDDFFAYMKEHAERSRELQGAYEGRKLACEVELGLTEVE</sequence>
<dbReference type="KEGG" id="shi:Shel_15790"/>
<dbReference type="Proteomes" id="UP000002026">
    <property type="component" value="Chromosome"/>
</dbReference>
<dbReference type="HOGENOM" id="CLU_1958118_0_0_11"/>
<gene>
    <name evidence="1" type="ordered locus">Shel_15790</name>
</gene>
<dbReference type="STRING" id="471855.Shel_15790"/>
<proteinExistence type="predicted"/>
<evidence type="ECO:0000313" key="2">
    <source>
        <dbReference type="Proteomes" id="UP000002026"/>
    </source>
</evidence>
<accession>C7N6R3</accession>
<name>C7N6R3_SLAHD</name>
<organism evidence="1 2">
    <name type="scientific">Slackia heliotrinireducens (strain ATCC 29202 / DSM 20476 / NCTC 11029 / RHS 1)</name>
    <name type="common">Peptococcus heliotrinreducens</name>
    <dbReference type="NCBI Taxonomy" id="471855"/>
    <lineage>
        <taxon>Bacteria</taxon>
        <taxon>Bacillati</taxon>
        <taxon>Actinomycetota</taxon>
        <taxon>Coriobacteriia</taxon>
        <taxon>Eggerthellales</taxon>
        <taxon>Eggerthellaceae</taxon>
        <taxon>Slackia</taxon>
    </lineage>
</organism>
<reference evidence="1 2" key="1">
    <citation type="journal article" date="2009" name="Stand. Genomic Sci.">
        <title>Complete genome sequence of Slackia heliotrinireducens type strain (RHS 1).</title>
        <authorList>
            <person name="Pukall R."/>
            <person name="Lapidus A."/>
            <person name="Nolan M."/>
            <person name="Copeland A."/>
            <person name="Glavina Del Rio T."/>
            <person name="Lucas S."/>
            <person name="Chen F."/>
            <person name="Tice H."/>
            <person name="Cheng J.F."/>
            <person name="Chertkov O."/>
            <person name="Bruce D."/>
            <person name="Goodwin L."/>
            <person name="Kuske C."/>
            <person name="Brettin T."/>
            <person name="Detter J.C."/>
            <person name="Han C."/>
            <person name="Pitluck S."/>
            <person name="Pati A."/>
            <person name="Mavrommatis K."/>
            <person name="Ivanova N."/>
            <person name="Ovchinnikova G."/>
            <person name="Chen A."/>
            <person name="Palaniappan K."/>
            <person name="Schneider S."/>
            <person name="Rohde M."/>
            <person name="Chain P."/>
            <person name="D'haeseleer P."/>
            <person name="Goker M."/>
            <person name="Bristow J."/>
            <person name="Eisen J.A."/>
            <person name="Markowitz V."/>
            <person name="Kyrpides N.C."/>
            <person name="Klenk H.P."/>
            <person name="Hugenholtz P."/>
        </authorList>
    </citation>
    <scope>NUCLEOTIDE SEQUENCE [LARGE SCALE GENOMIC DNA]</scope>
    <source>
        <strain evidence="2">ATCC 29202 / DSM 20476 / NCTC 11029 / RHS 1</strain>
    </source>
</reference>
<dbReference type="AlphaFoldDB" id="C7N6R3"/>
<protein>
    <submittedName>
        <fullName evidence="1">Uncharacterized protein</fullName>
    </submittedName>
</protein>
<keyword evidence="2" id="KW-1185">Reference proteome</keyword>